<evidence type="ECO:0000313" key="2">
    <source>
        <dbReference type="Proteomes" id="UP001597145"/>
    </source>
</evidence>
<sequence>MFAEAFTEHNSRERTWASALSDPEVDQLTGLLEKLMASPVAAAANRRR</sequence>
<comment type="caution">
    <text evidence="1">The sequence shown here is derived from an EMBL/GenBank/DDBJ whole genome shotgun (WGS) entry which is preliminary data.</text>
</comment>
<name>A0ABW4FJ13_9PSEU</name>
<evidence type="ECO:0008006" key="3">
    <source>
        <dbReference type="Google" id="ProtNLM"/>
    </source>
</evidence>
<reference evidence="2" key="1">
    <citation type="journal article" date="2019" name="Int. J. Syst. Evol. Microbiol.">
        <title>The Global Catalogue of Microorganisms (GCM) 10K type strain sequencing project: providing services to taxonomists for standard genome sequencing and annotation.</title>
        <authorList>
            <consortium name="The Broad Institute Genomics Platform"/>
            <consortium name="The Broad Institute Genome Sequencing Center for Infectious Disease"/>
            <person name="Wu L."/>
            <person name="Ma J."/>
        </authorList>
    </citation>
    <scope>NUCLEOTIDE SEQUENCE [LARGE SCALE GENOMIC DNA]</scope>
    <source>
        <strain evidence="2">JCM 12165</strain>
    </source>
</reference>
<organism evidence="1 2">
    <name type="scientific">Pseudonocardia aurantiaca</name>
    <dbReference type="NCBI Taxonomy" id="75290"/>
    <lineage>
        <taxon>Bacteria</taxon>
        <taxon>Bacillati</taxon>
        <taxon>Actinomycetota</taxon>
        <taxon>Actinomycetes</taxon>
        <taxon>Pseudonocardiales</taxon>
        <taxon>Pseudonocardiaceae</taxon>
        <taxon>Pseudonocardia</taxon>
    </lineage>
</organism>
<gene>
    <name evidence="1" type="ORF">ACFSCY_11570</name>
</gene>
<accession>A0ABW4FJ13</accession>
<protein>
    <recommendedName>
        <fullName evidence="3">MarR family transcriptional regulator</fullName>
    </recommendedName>
</protein>
<keyword evidence="2" id="KW-1185">Reference proteome</keyword>
<dbReference type="RefSeq" id="WP_343976691.1">
    <property type="nucleotide sequence ID" value="NZ_BAAAJG010000008.1"/>
</dbReference>
<evidence type="ECO:0000313" key="1">
    <source>
        <dbReference type="EMBL" id="MFD1530082.1"/>
    </source>
</evidence>
<proteinExistence type="predicted"/>
<dbReference type="EMBL" id="JBHUCP010000007">
    <property type="protein sequence ID" value="MFD1530082.1"/>
    <property type="molecule type" value="Genomic_DNA"/>
</dbReference>
<dbReference type="Proteomes" id="UP001597145">
    <property type="component" value="Unassembled WGS sequence"/>
</dbReference>